<comment type="similarity">
    <text evidence="6">Belongs to the TIM14 family.</text>
</comment>
<evidence type="ECO:0000259" key="8">
    <source>
        <dbReference type="PROSITE" id="PS50076"/>
    </source>
</evidence>
<evidence type="ECO:0000256" key="4">
    <source>
        <dbReference type="ARBA" id="ARBA00023136"/>
    </source>
</evidence>
<keyword evidence="3 7" id="KW-1133">Transmembrane helix</keyword>
<sequence>MHPILLLAVLIGLILFFSWIGRMPQAKRTRFINRTLFVLAIGFGLFLIARGLHPLLAALGALLPLLPRLIIALRAIKTLRFLIELIRGLGLGRARRSNMKTDWLRMRLNPNSGKMEGEVVSGHYQGRSLDQLTLDELLHVLAECYDQDRHSAAMLETYLDHRMGAKNWRDGYNRNDTGKDRKAGKIKIAEAYKILGLPAGSNRRDVISAYRRLIQKLHPDRGGSALLSAQINKAKDLLLDSLPKEK</sequence>
<proteinExistence type="inferred from homology"/>
<protein>
    <submittedName>
        <fullName evidence="9">DnaJ domain-containing protein</fullName>
    </submittedName>
</protein>
<dbReference type="PANTHER" id="PTHR12763">
    <property type="match status" value="1"/>
</dbReference>
<reference evidence="9" key="1">
    <citation type="submission" date="2019-02" db="EMBL/GenBank/DDBJ databases">
        <authorList>
            <person name="Gruber-Vodicka R. H."/>
            <person name="Seah K. B. B."/>
        </authorList>
    </citation>
    <scope>NUCLEOTIDE SEQUENCE</scope>
    <source>
        <strain evidence="10">BECK_S127</strain>
        <strain evidence="9">BECK_S1321</strain>
    </source>
</reference>
<dbReference type="CDD" id="cd06257">
    <property type="entry name" value="DnaJ"/>
    <property type="match status" value="1"/>
</dbReference>
<evidence type="ECO:0000256" key="5">
    <source>
        <dbReference type="ARBA" id="ARBA00023186"/>
    </source>
</evidence>
<accession>A0A450YFQ4</accession>
<feature type="transmembrane region" description="Helical" evidence="7">
    <location>
        <begin position="31"/>
        <end position="49"/>
    </location>
</feature>
<comment type="subcellular location">
    <subcellularLocation>
        <location evidence="1">Membrane</location>
        <topology evidence="1">Single-pass membrane protein</topology>
    </subcellularLocation>
</comment>
<organism evidence="9">
    <name type="scientific">Candidatus Kentrum sp. SD</name>
    <dbReference type="NCBI Taxonomy" id="2126332"/>
    <lineage>
        <taxon>Bacteria</taxon>
        <taxon>Pseudomonadati</taxon>
        <taxon>Pseudomonadota</taxon>
        <taxon>Gammaproteobacteria</taxon>
        <taxon>Candidatus Kentrum</taxon>
    </lineage>
</organism>
<keyword evidence="5" id="KW-0143">Chaperone</keyword>
<keyword evidence="2 7" id="KW-0812">Transmembrane</keyword>
<keyword evidence="4 7" id="KW-0472">Membrane</keyword>
<dbReference type="GO" id="GO:0016020">
    <property type="term" value="C:membrane"/>
    <property type="evidence" value="ECO:0007669"/>
    <property type="project" value="UniProtKB-SubCell"/>
</dbReference>
<dbReference type="Pfam" id="PF00226">
    <property type="entry name" value="DnaJ"/>
    <property type="match status" value="1"/>
</dbReference>
<dbReference type="Gene3D" id="1.10.287.110">
    <property type="entry name" value="DnaJ domain"/>
    <property type="match status" value="1"/>
</dbReference>
<evidence type="ECO:0000256" key="3">
    <source>
        <dbReference type="ARBA" id="ARBA00022989"/>
    </source>
</evidence>
<feature type="domain" description="J" evidence="8">
    <location>
        <begin position="190"/>
        <end position="246"/>
    </location>
</feature>
<dbReference type="InterPro" id="IPR001623">
    <property type="entry name" value="DnaJ_domain"/>
</dbReference>
<evidence type="ECO:0000313" key="9">
    <source>
        <dbReference type="EMBL" id="VFK40382.1"/>
    </source>
</evidence>
<dbReference type="PROSITE" id="PS50076">
    <property type="entry name" value="DNAJ_2"/>
    <property type="match status" value="1"/>
</dbReference>
<evidence type="ECO:0000256" key="7">
    <source>
        <dbReference type="SAM" id="Phobius"/>
    </source>
</evidence>
<dbReference type="InterPro" id="IPR036869">
    <property type="entry name" value="J_dom_sf"/>
</dbReference>
<evidence type="ECO:0000256" key="6">
    <source>
        <dbReference type="ARBA" id="ARBA00038105"/>
    </source>
</evidence>
<dbReference type="SUPFAM" id="SSF46565">
    <property type="entry name" value="Chaperone J-domain"/>
    <property type="match status" value="1"/>
</dbReference>
<dbReference type="AlphaFoldDB" id="A0A450YFQ4"/>
<feature type="transmembrane region" description="Helical" evidence="7">
    <location>
        <begin position="6"/>
        <end position="24"/>
    </location>
</feature>
<evidence type="ECO:0000256" key="1">
    <source>
        <dbReference type="ARBA" id="ARBA00004167"/>
    </source>
</evidence>
<dbReference type="EMBL" id="CAADFR010000059">
    <property type="protein sequence ID" value="VFK40382.1"/>
    <property type="molecule type" value="Genomic_DNA"/>
</dbReference>
<dbReference type="SMART" id="SM00271">
    <property type="entry name" value="DnaJ"/>
    <property type="match status" value="1"/>
</dbReference>
<dbReference type="EMBL" id="CAADHB010000074">
    <property type="protein sequence ID" value="VFK79926.1"/>
    <property type="molecule type" value="Genomic_DNA"/>
</dbReference>
<gene>
    <name evidence="10" type="ORF">BECKSD772D_GA0070982_107413</name>
    <name evidence="9" type="ORF">BECKSD772F_GA0070984_10595</name>
</gene>
<name>A0A450YFQ4_9GAMM</name>
<dbReference type="PANTHER" id="PTHR12763:SF28">
    <property type="entry name" value="GEO10507P1-RELATED"/>
    <property type="match status" value="1"/>
</dbReference>
<evidence type="ECO:0000313" key="10">
    <source>
        <dbReference type="EMBL" id="VFK79926.1"/>
    </source>
</evidence>
<evidence type="ECO:0000256" key="2">
    <source>
        <dbReference type="ARBA" id="ARBA00022692"/>
    </source>
</evidence>